<proteinExistence type="predicted"/>
<accession>A0A2M6YRQ3</accession>
<evidence type="ECO:0000313" key="1">
    <source>
        <dbReference type="EMBL" id="PIU35919.1"/>
    </source>
</evidence>
<dbReference type="EMBL" id="PEWZ01000049">
    <property type="protein sequence ID" value="PIU35919.1"/>
    <property type="molecule type" value="Genomic_DNA"/>
</dbReference>
<protein>
    <submittedName>
        <fullName evidence="1">Uncharacterized protein</fullName>
    </submittedName>
</protein>
<dbReference type="AlphaFoldDB" id="A0A2M6YRQ3"/>
<name>A0A2M6YRQ3_9BACT</name>
<dbReference type="Proteomes" id="UP000229502">
    <property type="component" value="Unassembled WGS sequence"/>
</dbReference>
<gene>
    <name evidence="1" type="ORF">COT03_00900</name>
</gene>
<organism evidence="1 2">
    <name type="scientific">Candidatus Shapirobacteria bacterium CG07_land_8_20_14_0_80_39_18</name>
    <dbReference type="NCBI Taxonomy" id="1974882"/>
    <lineage>
        <taxon>Bacteria</taxon>
        <taxon>Candidatus Shapironibacteriota</taxon>
    </lineage>
</organism>
<comment type="caution">
    <text evidence="1">The sequence shown here is derived from an EMBL/GenBank/DDBJ whole genome shotgun (WGS) entry which is preliminary data.</text>
</comment>
<reference evidence="2" key="1">
    <citation type="submission" date="2017-09" db="EMBL/GenBank/DDBJ databases">
        <title>Depth-based differentiation of microbial function through sediment-hosted aquifers and enrichment of novel symbionts in the deep terrestrial subsurface.</title>
        <authorList>
            <person name="Probst A.J."/>
            <person name="Ladd B."/>
            <person name="Jarett J.K."/>
            <person name="Geller-Mcgrath D.E."/>
            <person name="Sieber C.M.K."/>
            <person name="Emerson J.B."/>
            <person name="Anantharaman K."/>
            <person name="Thomas B.C."/>
            <person name="Malmstrom R."/>
            <person name="Stieglmeier M."/>
            <person name="Klingl A."/>
            <person name="Woyke T."/>
            <person name="Ryan C.M."/>
            <person name="Banfield J.F."/>
        </authorList>
    </citation>
    <scope>NUCLEOTIDE SEQUENCE [LARGE SCALE GENOMIC DNA]</scope>
</reference>
<evidence type="ECO:0000313" key="2">
    <source>
        <dbReference type="Proteomes" id="UP000229502"/>
    </source>
</evidence>
<sequence length="89" mass="10277">MNLIMNDNMNSGADTKRVTVSLPSYIYDRLIKRVPERQVSRFVAGLLEEKLIVQKKQITDPIKDFVDLRSKLPKVSDKKIFAAIRKGRM</sequence>